<organism evidence="2 3">
    <name type="scientific">candidate division MSBL1 archaeon SCGC-AAA259E19</name>
    <dbReference type="NCBI Taxonomy" id="1698264"/>
    <lineage>
        <taxon>Archaea</taxon>
        <taxon>Methanobacteriati</taxon>
        <taxon>Methanobacteriota</taxon>
        <taxon>candidate division MSBL1</taxon>
    </lineage>
</organism>
<dbReference type="InterPro" id="IPR037284">
    <property type="entry name" value="SUF_FeS_clus_asmbl_SufBD_sf"/>
</dbReference>
<dbReference type="GO" id="GO:0016226">
    <property type="term" value="P:iron-sulfur cluster assembly"/>
    <property type="evidence" value="ECO:0007669"/>
    <property type="project" value="InterPro"/>
</dbReference>
<comment type="caution">
    <text evidence="2">The sequence shown here is derived from an EMBL/GenBank/DDBJ whole genome shotgun (WGS) entry which is preliminary data.</text>
</comment>
<evidence type="ECO:0000259" key="1">
    <source>
        <dbReference type="Pfam" id="PF01458"/>
    </source>
</evidence>
<gene>
    <name evidence="2" type="ORF">AKJ65_08225</name>
</gene>
<name>A0A133UCQ2_9EURY</name>
<dbReference type="Pfam" id="PF01458">
    <property type="entry name" value="SUFBD_core"/>
    <property type="match status" value="1"/>
</dbReference>
<dbReference type="InterPro" id="IPR055346">
    <property type="entry name" value="Fe-S_cluster_assembly_SufBD"/>
</dbReference>
<dbReference type="SUPFAM" id="SSF101960">
    <property type="entry name" value="Stabilizer of iron transporter SufD"/>
    <property type="match status" value="1"/>
</dbReference>
<dbReference type="PATRIC" id="fig|1698264.3.peg.933"/>
<protein>
    <recommendedName>
        <fullName evidence="1">SUF system FeS cluster assembly SufBD core domain-containing protein</fullName>
    </recommendedName>
</protein>
<evidence type="ECO:0000313" key="2">
    <source>
        <dbReference type="EMBL" id="KXA91975.1"/>
    </source>
</evidence>
<evidence type="ECO:0000313" key="3">
    <source>
        <dbReference type="Proteomes" id="UP000070284"/>
    </source>
</evidence>
<dbReference type="PANTHER" id="PTHR30508">
    <property type="entry name" value="FES CLUSTER ASSEMBLY PROTEIN SUF"/>
    <property type="match status" value="1"/>
</dbReference>
<keyword evidence="3" id="KW-1185">Reference proteome</keyword>
<feature type="domain" description="SUF system FeS cluster assembly SufBD core" evidence="1">
    <location>
        <begin position="87"/>
        <end position="304"/>
    </location>
</feature>
<reference evidence="2 3" key="1">
    <citation type="journal article" date="2016" name="Sci. Rep.">
        <title>Metabolic traits of an uncultured archaeal lineage -MSBL1- from brine pools of the Red Sea.</title>
        <authorList>
            <person name="Mwirichia R."/>
            <person name="Alam I."/>
            <person name="Rashid M."/>
            <person name="Vinu M."/>
            <person name="Ba-Alawi W."/>
            <person name="Anthony Kamau A."/>
            <person name="Kamanda Ngugi D."/>
            <person name="Goker M."/>
            <person name="Klenk H.P."/>
            <person name="Bajic V."/>
            <person name="Stingl U."/>
        </authorList>
    </citation>
    <scope>NUCLEOTIDE SEQUENCE [LARGE SCALE GENOMIC DNA]</scope>
    <source>
        <strain evidence="2">SCGC-AAA259E19</strain>
    </source>
</reference>
<accession>A0A133UCQ2</accession>
<dbReference type="AlphaFoldDB" id="A0A133UCQ2"/>
<sequence length="320" mass="34494">MQFEDFYELAGIESPISDPDTAHLSVDRNQIVSSNDLPGLTIDAEPTENGIDLSVIAEEGRVFENPVHFCFGVTPSEGKQIINIDPIEIREGAKISALAHCLFPRAKDVEHVMEADVRLGKGASFGYFEKHIHSPTGGTRVVPKGKYHLGENSKLRTDFELLQGRAGELGIDYRMTGEKNSELDATVRVDSSGHDRVDVKENADLVGKGATGVIKTRIAARENAEAYVTNKLVGAAPNARGHVDCKEIADDEGNAGATPIVRVKHPQAHVTHEAAIGSVNKKELETLLSKGLSEEKATGMIVNSLLASEEDEGIPSPDEL</sequence>
<dbReference type="InterPro" id="IPR000825">
    <property type="entry name" value="SUF_FeS_clus_asmbl_SufBD_core"/>
</dbReference>
<proteinExistence type="predicted"/>
<dbReference type="EMBL" id="LHXO01000198">
    <property type="protein sequence ID" value="KXA91975.1"/>
    <property type="molecule type" value="Genomic_DNA"/>
</dbReference>
<dbReference type="PANTHER" id="PTHR30508:SF6">
    <property type="entry name" value="UPF0051 PROTEIN MJ0034"/>
    <property type="match status" value="1"/>
</dbReference>
<dbReference type="Proteomes" id="UP000070284">
    <property type="component" value="Unassembled WGS sequence"/>
</dbReference>